<dbReference type="EMBL" id="FNNU01000003">
    <property type="protein sequence ID" value="SDX25357.1"/>
    <property type="molecule type" value="Genomic_DNA"/>
</dbReference>
<dbReference type="STRING" id="1007099.SAMN05216287_2597"/>
<protein>
    <submittedName>
        <fullName evidence="2">Signal transducing protein</fullName>
    </submittedName>
</protein>
<evidence type="ECO:0000259" key="1">
    <source>
        <dbReference type="Pfam" id="PF09413"/>
    </source>
</evidence>
<name>A0A1H3A6L8_9PSED</name>
<dbReference type="Pfam" id="PF09413">
    <property type="entry name" value="DUF2007"/>
    <property type="match status" value="1"/>
</dbReference>
<dbReference type="OrthoDB" id="6197669at2"/>
<dbReference type="RefSeq" id="WP_090228743.1">
    <property type="nucleotide sequence ID" value="NZ_FNNU01000003.1"/>
</dbReference>
<dbReference type="Gene3D" id="3.30.70.790">
    <property type="entry name" value="UreE, C-terminal domain"/>
    <property type="match status" value="1"/>
</dbReference>
<reference evidence="3" key="1">
    <citation type="submission" date="2016-10" db="EMBL/GenBank/DDBJ databases">
        <authorList>
            <person name="Varghese N."/>
            <person name="Submissions S."/>
        </authorList>
    </citation>
    <scope>NUCLEOTIDE SEQUENCE [LARGE SCALE GENOMIC DNA]</scope>
    <source>
        <strain evidence="3">NRRL B-59562</strain>
    </source>
</reference>
<dbReference type="InterPro" id="IPR018551">
    <property type="entry name" value="DUF2007"/>
</dbReference>
<organism evidence="2 3">
    <name type="scientific">Pseudomonas kuykendallii</name>
    <dbReference type="NCBI Taxonomy" id="1007099"/>
    <lineage>
        <taxon>Bacteria</taxon>
        <taxon>Pseudomonadati</taxon>
        <taxon>Pseudomonadota</taxon>
        <taxon>Gammaproteobacteria</taxon>
        <taxon>Pseudomonadales</taxon>
        <taxon>Pseudomonadaceae</taxon>
        <taxon>Pseudomonas</taxon>
    </lineage>
</organism>
<sequence length="86" mass="8974">MRRIYEPQDLIEAEMLIGMLASEGIAVHLSGRHLVGALGELPLGGLLGLLVEDAEALRAQALIAAYNAAQPLAADEPDSIPGSLLC</sequence>
<dbReference type="Proteomes" id="UP000243778">
    <property type="component" value="Unassembled WGS sequence"/>
</dbReference>
<feature type="domain" description="DUF2007" evidence="1">
    <location>
        <begin position="1"/>
        <end position="65"/>
    </location>
</feature>
<keyword evidence="3" id="KW-1185">Reference proteome</keyword>
<accession>A0A1H3A6L8</accession>
<evidence type="ECO:0000313" key="2">
    <source>
        <dbReference type="EMBL" id="SDX25357.1"/>
    </source>
</evidence>
<gene>
    <name evidence="2" type="ORF">SAMN05216287_2597</name>
</gene>
<evidence type="ECO:0000313" key="3">
    <source>
        <dbReference type="Proteomes" id="UP000243778"/>
    </source>
</evidence>
<dbReference type="AlphaFoldDB" id="A0A1H3A6L8"/>
<proteinExistence type="predicted"/>